<reference evidence="13" key="1">
    <citation type="journal article" date="2019" name="Int. J. Syst. Evol. Microbiol.">
        <title>The Global Catalogue of Microorganisms (GCM) 10K type strain sequencing project: providing services to taxonomists for standard genome sequencing and annotation.</title>
        <authorList>
            <consortium name="The Broad Institute Genomics Platform"/>
            <consortium name="The Broad Institute Genome Sequencing Center for Infectious Disease"/>
            <person name="Wu L."/>
            <person name="Ma J."/>
        </authorList>
    </citation>
    <scope>NUCLEOTIDE SEQUENCE [LARGE SCALE GENOMIC DNA]</scope>
    <source>
        <strain evidence="13">CCUG 62981</strain>
    </source>
</reference>
<protein>
    <recommendedName>
        <fullName evidence="3">histidine kinase</fullName>
        <ecNumber evidence="3">2.7.13.3</ecNumber>
    </recommendedName>
</protein>
<dbReference type="CDD" id="cd18773">
    <property type="entry name" value="PDC1_HK_sensor"/>
    <property type="match status" value="1"/>
</dbReference>
<keyword evidence="10" id="KW-1133">Transmembrane helix</keyword>
<organism evidence="12 13">
    <name type="scientific">Glycocaulis abyssi</name>
    <dbReference type="NCBI Taxonomy" id="1433403"/>
    <lineage>
        <taxon>Bacteria</taxon>
        <taxon>Pseudomonadati</taxon>
        <taxon>Pseudomonadota</taxon>
        <taxon>Alphaproteobacteria</taxon>
        <taxon>Maricaulales</taxon>
        <taxon>Maricaulaceae</taxon>
        <taxon>Glycocaulis</taxon>
    </lineage>
</organism>
<evidence type="ECO:0000256" key="10">
    <source>
        <dbReference type="SAM" id="Phobius"/>
    </source>
</evidence>
<keyword evidence="10" id="KW-0812">Transmembrane</keyword>
<evidence type="ECO:0000259" key="11">
    <source>
        <dbReference type="PROSITE" id="PS50885"/>
    </source>
</evidence>
<evidence type="ECO:0000256" key="1">
    <source>
        <dbReference type="ARBA" id="ARBA00000085"/>
    </source>
</evidence>
<accession>A0ABV9N972</accession>
<dbReference type="SUPFAM" id="SSF55874">
    <property type="entry name" value="ATPase domain of HSP90 chaperone/DNA topoisomerase II/histidine kinase"/>
    <property type="match status" value="1"/>
</dbReference>
<dbReference type="EC" id="2.7.13.3" evidence="3"/>
<sequence>MTTSATPAPNGSPADDESSGLRSRSRWRAGLRVRMLAVIVLALIPILTLSGLYTQSRFETARDNQRELLAARAQITAQSQRQLIMGAGSMMSALARQAPVRLGGALCARALAQALADQTAYSNLVRVNARGVVACSAEPLDDAVRFDEARWFAEARDSGQFIVGALEIDPITSQAVIRAVSPVFDPEGDFAGALATGIRLSALEDLGRERAGEARSALVDREGRVLTQSRDMGLARVDAALMAEAAQAGSARFTGTGPDGAPRQFVLVPLLSTELYALLAESAPEFLEFALVDITGTIVLPVLMLVLAGAVIWIATDVMILRWLRYLQRVAAAYGKGRYSVRPHRARRAPGELRELAAGFDTMARSIAERDEALTRSLAYQEMLLKEVHHRVKNNLQIITSLINLQMRSVDDPKAAKVLGDAQSRINALALVHRSLYEAGDFAKINLKPFFEELCTLTHAAVGGEERTLDLVTQIAPAHLGAERCIPLALFVTEAMTNAYKHAFEGRDSGTLTVSVQMDDEARNLTASVTDNGVGAAGSPEPGRRGVGGALFDAFARQLGGKAEAGTGPDGGHGVSIIFPLLDDEGPAEA</sequence>
<evidence type="ECO:0000256" key="9">
    <source>
        <dbReference type="SAM" id="MobiDB-lite"/>
    </source>
</evidence>
<evidence type="ECO:0000313" key="13">
    <source>
        <dbReference type="Proteomes" id="UP001596024"/>
    </source>
</evidence>
<feature type="region of interest" description="Disordered" evidence="9">
    <location>
        <begin position="1"/>
        <end position="23"/>
    </location>
</feature>
<dbReference type="Gene3D" id="3.30.450.20">
    <property type="entry name" value="PAS domain"/>
    <property type="match status" value="2"/>
</dbReference>
<name>A0ABV9N972_9PROT</name>
<evidence type="ECO:0000256" key="3">
    <source>
        <dbReference type="ARBA" id="ARBA00012438"/>
    </source>
</evidence>
<dbReference type="SMART" id="SM00304">
    <property type="entry name" value="HAMP"/>
    <property type="match status" value="1"/>
</dbReference>
<dbReference type="PROSITE" id="PS50885">
    <property type="entry name" value="HAMP"/>
    <property type="match status" value="1"/>
</dbReference>
<dbReference type="EMBL" id="JBHSGQ010000002">
    <property type="protein sequence ID" value="MFC4724842.1"/>
    <property type="molecule type" value="Genomic_DNA"/>
</dbReference>
<dbReference type="RefSeq" id="WP_371394023.1">
    <property type="nucleotide sequence ID" value="NZ_CP163421.1"/>
</dbReference>
<keyword evidence="6" id="KW-0547">Nucleotide-binding</keyword>
<keyword evidence="7 12" id="KW-0418">Kinase</keyword>
<dbReference type="Gene3D" id="3.30.565.10">
    <property type="entry name" value="Histidine kinase-like ATPase, C-terminal domain"/>
    <property type="match status" value="1"/>
</dbReference>
<dbReference type="Pfam" id="PF07568">
    <property type="entry name" value="HisKA_2"/>
    <property type="match status" value="1"/>
</dbReference>
<feature type="transmembrane region" description="Helical" evidence="10">
    <location>
        <begin position="298"/>
        <end position="321"/>
    </location>
</feature>
<evidence type="ECO:0000256" key="8">
    <source>
        <dbReference type="ARBA" id="ARBA00022840"/>
    </source>
</evidence>
<dbReference type="InterPro" id="IPR003594">
    <property type="entry name" value="HATPase_dom"/>
</dbReference>
<keyword evidence="8" id="KW-0067">ATP-binding</keyword>
<comment type="caution">
    <text evidence="12">The sequence shown here is derived from an EMBL/GenBank/DDBJ whole genome shotgun (WGS) entry which is preliminary data.</text>
</comment>
<dbReference type="InterPro" id="IPR003660">
    <property type="entry name" value="HAMP_dom"/>
</dbReference>
<evidence type="ECO:0000313" key="12">
    <source>
        <dbReference type="EMBL" id="MFC4724842.1"/>
    </source>
</evidence>
<gene>
    <name evidence="12" type="ORF">ACFPB0_06020</name>
</gene>
<dbReference type="CDD" id="cd06225">
    <property type="entry name" value="HAMP"/>
    <property type="match status" value="1"/>
</dbReference>
<comment type="subcellular location">
    <subcellularLocation>
        <location evidence="2">Membrane</location>
    </subcellularLocation>
</comment>
<keyword evidence="4" id="KW-0597">Phosphoprotein</keyword>
<feature type="transmembrane region" description="Helical" evidence="10">
    <location>
        <begin position="31"/>
        <end position="53"/>
    </location>
</feature>
<keyword evidence="10" id="KW-0472">Membrane</keyword>
<dbReference type="PANTHER" id="PTHR41523">
    <property type="entry name" value="TWO-COMPONENT SYSTEM SENSOR PROTEIN"/>
    <property type="match status" value="1"/>
</dbReference>
<evidence type="ECO:0000256" key="5">
    <source>
        <dbReference type="ARBA" id="ARBA00022679"/>
    </source>
</evidence>
<dbReference type="InterPro" id="IPR011495">
    <property type="entry name" value="Sig_transdc_His_kin_sub2_dim/P"/>
</dbReference>
<evidence type="ECO:0000256" key="2">
    <source>
        <dbReference type="ARBA" id="ARBA00004370"/>
    </source>
</evidence>
<dbReference type="GO" id="GO:0004673">
    <property type="term" value="F:protein histidine kinase activity"/>
    <property type="evidence" value="ECO:0007669"/>
    <property type="project" value="UniProtKB-EC"/>
</dbReference>
<feature type="domain" description="HAMP" evidence="11">
    <location>
        <begin position="318"/>
        <end position="372"/>
    </location>
</feature>
<keyword evidence="13" id="KW-1185">Reference proteome</keyword>
<proteinExistence type="predicted"/>
<evidence type="ECO:0000256" key="7">
    <source>
        <dbReference type="ARBA" id="ARBA00022777"/>
    </source>
</evidence>
<comment type="catalytic activity">
    <reaction evidence="1">
        <text>ATP + protein L-histidine = ADP + protein N-phospho-L-histidine.</text>
        <dbReference type="EC" id="2.7.13.3"/>
    </reaction>
</comment>
<evidence type="ECO:0000256" key="4">
    <source>
        <dbReference type="ARBA" id="ARBA00022553"/>
    </source>
</evidence>
<evidence type="ECO:0000256" key="6">
    <source>
        <dbReference type="ARBA" id="ARBA00022741"/>
    </source>
</evidence>
<keyword evidence="5 12" id="KW-0808">Transferase</keyword>
<dbReference type="PANTHER" id="PTHR41523:SF8">
    <property type="entry name" value="ETHYLENE RESPONSE SENSOR PROTEIN"/>
    <property type="match status" value="1"/>
</dbReference>
<dbReference type="Proteomes" id="UP001596024">
    <property type="component" value="Unassembled WGS sequence"/>
</dbReference>
<dbReference type="Pfam" id="PF13581">
    <property type="entry name" value="HATPase_c_2"/>
    <property type="match status" value="1"/>
</dbReference>
<dbReference type="InterPro" id="IPR036890">
    <property type="entry name" value="HATPase_C_sf"/>
</dbReference>